<dbReference type="GO" id="GO:0007165">
    <property type="term" value="P:signal transduction"/>
    <property type="evidence" value="ECO:0007669"/>
    <property type="project" value="InterPro"/>
</dbReference>
<evidence type="ECO:0000259" key="1">
    <source>
        <dbReference type="Pfam" id="PF13676"/>
    </source>
</evidence>
<sequence>MTKSLLNKIPHSFHCSYITNKWMNGKVGEIVDIIGDGSYRFVDYVIEGDVIRKFHISKEEELSCPVIASGIVGYWLHNRDKFTIKPLFESYFSMKMSQYEKEHENDNDAWNRDLEKEFALHYHIPTEKKAIHSSEAIFEFLTEEDAQKIRNITKNYLKFIRFKLRLLYPPQYASNRVIEDTFFSAYDNGGGAYECMDWFRIEYDLPYMGNHWGSGKNKKSQLCGRMKVWHEVDAPAFIQEEFEDFDERVLMYSNGGMMDEINENLKICQTREDRIRYIISLLQPFKSFADAFYPKTRINERKKTIEQDKKWRADYETMPEDTKDQRTGEPIHPQRQIEAIDKSIERYQKDIEYWEGVQDRFYWFAQHGLTGEFTKEENSDMCTYLGHWWSLMITFSRRLAALALTYGIKLMDIQEECGIYLNWHFMISDYVDEKFILSPKHARKLLDEIESKNTNIEVNKRGNTDKEVQEDNVQVFMEHHNIVSTPIYISYNWQSGEEIVKQLCSALDKATIKYAIDKEDCLYRKSIREFENQLGSADMIISVITDEYLKSCQCMRELALISKKGMIDIRLFPIVNLANRDVTVFAQYRQYWFDELKKYDTIDNSPGNDGPVLEVKQDINLIINEFSNIWDYIKHMNTPSWEILSQNDCKLIIDEILERINQRKYNMNENAIESTLLSKRCLVRN</sequence>
<dbReference type="EMBL" id="VSSQ01005025">
    <property type="protein sequence ID" value="MPM27562.1"/>
    <property type="molecule type" value="Genomic_DNA"/>
</dbReference>
<feature type="domain" description="TIR" evidence="1">
    <location>
        <begin position="487"/>
        <end position="575"/>
    </location>
</feature>
<comment type="caution">
    <text evidence="2">The sequence shown here is derived from an EMBL/GenBank/DDBJ whole genome shotgun (WGS) entry which is preliminary data.</text>
</comment>
<accession>A0A644YG29</accession>
<gene>
    <name evidence="2" type="ORF">SDC9_74074</name>
</gene>
<reference evidence="2" key="1">
    <citation type="submission" date="2019-08" db="EMBL/GenBank/DDBJ databases">
        <authorList>
            <person name="Kucharzyk K."/>
            <person name="Murdoch R.W."/>
            <person name="Higgins S."/>
            <person name="Loffler F."/>
        </authorList>
    </citation>
    <scope>NUCLEOTIDE SEQUENCE</scope>
</reference>
<dbReference type="SUPFAM" id="SSF52200">
    <property type="entry name" value="Toll/Interleukin receptor TIR domain"/>
    <property type="match status" value="1"/>
</dbReference>
<protein>
    <recommendedName>
        <fullName evidence="1">TIR domain-containing protein</fullName>
    </recommendedName>
</protein>
<dbReference type="InterPro" id="IPR000157">
    <property type="entry name" value="TIR_dom"/>
</dbReference>
<name>A0A644YG29_9ZZZZ</name>
<dbReference type="Pfam" id="PF13676">
    <property type="entry name" value="TIR_2"/>
    <property type="match status" value="1"/>
</dbReference>
<dbReference type="InterPro" id="IPR035897">
    <property type="entry name" value="Toll_tir_struct_dom_sf"/>
</dbReference>
<dbReference type="Gene3D" id="3.40.50.10140">
    <property type="entry name" value="Toll/interleukin-1 receptor homology (TIR) domain"/>
    <property type="match status" value="1"/>
</dbReference>
<evidence type="ECO:0000313" key="2">
    <source>
        <dbReference type="EMBL" id="MPM27562.1"/>
    </source>
</evidence>
<dbReference type="AlphaFoldDB" id="A0A644YG29"/>
<organism evidence="2">
    <name type="scientific">bioreactor metagenome</name>
    <dbReference type="NCBI Taxonomy" id="1076179"/>
    <lineage>
        <taxon>unclassified sequences</taxon>
        <taxon>metagenomes</taxon>
        <taxon>ecological metagenomes</taxon>
    </lineage>
</organism>
<proteinExistence type="predicted"/>